<evidence type="ECO:0000256" key="9">
    <source>
        <dbReference type="SAM" id="MobiDB-lite"/>
    </source>
</evidence>
<comment type="function">
    <text evidence="8">Acrosomal protein that maintains proacrosin (pro-ACR) as an enzymatically inactive zymogen in the acrosome. Involved also in the acrosome formation.</text>
</comment>
<evidence type="ECO:0000256" key="4">
    <source>
        <dbReference type="ARBA" id="ARBA00022729"/>
    </source>
</evidence>
<accession>A0ABM3ZR09</accession>
<keyword evidence="3" id="KW-0597">Phosphoprotein</keyword>
<evidence type="ECO:0000256" key="1">
    <source>
        <dbReference type="ARBA" id="ARBA00004218"/>
    </source>
</evidence>
<keyword evidence="4" id="KW-0732">Signal</keyword>
<feature type="region of interest" description="Disordered" evidence="9">
    <location>
        <begin position="141"/>
        <end position="166"/>
    </location>
</feature>
<feature type="compositionally biased region" description="Polar residues" evidence="9">
    <location>
        <begin position="143"/>
        <end position="166"/>
    </location>
</feature>
<sequence>MVPPLKQVCSQLLHQVNGWHPAILVLLICAFSKWLLATDIQTQDPSLAGTPLSDAEYDNFFKTLNNPRRASAVCFFRSMYGCQNPLVQTLDLYENHGIVPEGRVCSDMAQMPSFPDFCTLTFFRCTLKKYFVKRIRCPDEIGETSSTPQNTNQELENTESSSTLQETPLISIPLTTLYTTKPSPPPLTSVSNTPTAATETITTVSDTTIGTIPKHPSVISDITSMKLLLDLPTSSTPVTTDSESLLELLTSLDAVIAGQSFPELFTTKLNMAEGSFSQHLMTDVLSLTPIPTLPSTSNAMTATPVISVSVVPESSSEPTILEVTTPSVGWGTFLEL</sequence>
<dbReference type="PANTHER" id="PTHR21362:SF1">
    <property type="entry name" value="ACROSIN-BINDING PROTEIN"/>
    <property type="match status" value="1"/>
</dbReference>
<evidence type="ECO:0000256" key="3">
    <source>
        <dbReference type="ARBA" id="ARBA00022553"/>
    </source>
</evidence>
<dbReference type="PANTHER" id="PTHR21362">
    <property type="entry name" value="ACROSIN-BINDING PROTEIN"/>
    <property type="match status" value="1"/>
</dbReference>
<reference evidence="11" key="1">
    <citation type="submission" date="2025-08" db="UniProtKB">
        <authorList>
            <consortium name="RefSeq"/>
        </authorList>
    </citation>
    <scope>IDENTIFICATION</scope>
    <source>
        <tissue evidence="11">Blood</tissue>
    </source>
</reference>
<dbReference type="Proteomes" id="UP001652622">
    <property type="component" value="Unplaced"/>
</dbReference>
<keyword evidence="10" id="KW-1185">Reference proteome</keyword>
<evidence type="ECO:0000256" key="5">
    <source>
        <dbReference type="ARBA" id="ARBA00023329"/>
    </source>
</evidence>
<evidence type="ECO:0000313" key="10">
    <source>
        <dbReference type="Proteomes" id="UP001652622"/>
    </source>
</evidence>
<protein>
    <recommendedName>
        <fullName evidence="2">Acrosin-binding protein</fullName>
    </recommendedName>
    <alternativeName>
        <fullName evidence="6">Acrosin-binding protein, 60 kDa form</fullName>
    </alternativeName>
    <alternativeName>
        <fullName evidence="7">Proacrosin-binding protein sp32</fullName>
    </alternativeName>
</protein>
<name>A0ABM3ZR09_PANGU</name>
<evidence type="ECO:0000256" key="8">
    <source>
        <dbReference type="ARBA" id="ARBA00045517"/>
    </source>
</evidence>
<keyword evidence="5" id="KW-0968">Cytoplasmic vesicle</keyword>
<organism evidence="10 11">
    <name type="scientific">Pantherophis guttatus</name>
    <name type="common">Corn snake</name>
    <name type="synonym">Elaphe guttata</name>
    <dbReference type="NCBI Taxonomy" id="94885"/>
    <lineage>
        <taxon>Eukaryota</taxon>
        <taxon>Metazoa</taxon>
        <taxon>Chordata</taxon>
        <taxon>Craniata</taxon>
        <taxon>Vertebrata</taxon>
        <taxon>Euteleostomi</taxon>
        <taxon>Lepidosauria</taxon>
        <taxon>Squamata</taxon>
        <taxon>Bifurcata</taxon>
        <taxon>Unidentata</taxon>
        <taxon>Episquamata</taxon>
        <taxon>Toxicofera</taxon>
        <taxon>Serpentes</taxon>
        <taxon>Colubroidea</taxon>
        <taxon>Colubridae</taxon>
        <taxon>Colubrinae</taxon>
        <taxon>Pantherophis</taxon>
    </lineage>
</organism>
<dbReference type="RefSeq" id="XP_060550807.1">
    <property type="nucleotide sequence ID" value="XM_060694824.1"/>
</dbReference>
<dbReference type="GeneID" id="117655636"/>
<proteinExistence type="predicted"/>
<dbReference type="Pfam" id="PF07222">
    <property type="entry name" value="PBP_sp32"/>
    <property type="match status" value="1"/>
</dbReference>
<evidence type="ECO:0000256" key="6">
    <source>
        <dbReference type="ARBA" id="ARBA00032734"/>
    </source>
</evidence>
<comment type="subcellular location">
    <subcellularLocation>
        <location evidence="1">Cytoplasmic vesicle</location>
        <location evidence="1">Secretory vesicle</location>
        <location evidence="1">Acrosome</location>
    </subcellularLocation>
</comment>
<evidence type="ECO:0000256" key="2">
    <source>
        <dbReference type="ARBA" id="ARBA00018940"/>
    </source>
</evidence>
<evidence type="ECO:0000256" key="7">
    <source>
        <dbReference type="ARBA" id="ARBA00033453"/>
    </source>
</evidence>
<gene>
    <name evidence="11" type="primary">LOC117655636</name>
</gene>
<dbReference type="InterPro" id="IPR009865">
    <property type="entry name" value="Proacrosin-bd"/>
</dbReference>
<evidence type="ECO:0000313" key="11">
    <source>
        <dbReference type="RefSeq" id="XP_060550807.1"/>
    </source>
</evidence>